<dbReference type="AlphaFoldDB" id="A0AA37XAH6"/>
<evidence type="ECO:0000256" key="1">
    <source>
        <dbReference type="SAM" id="MobiDB-lite"/>
    </source>
</evidence>
<evidence type="ECO:0000313" key="3">
    <source>
        <dbReference type="Proteomes" id="UP001157160"/>
    </source>
</evidence>
<dbReference type="EMBL" id="BSUL01000001">
    <property type="protein sequence ID" value="GMA27420.1"/>
    <property type="molecule type" value="Genomic_DNA"/>
</dbReference>
<feature type="compositionally biased region" description="Basic and acidic residues" evidence="1">
    <location>
        <begin position="18"/>
        <end position="54"/>
    </location>
</feature>
<organism evidence="2 3">
    <name type="scientific">Arenivirga flava</name>
    <dbReference type="NCBI Taxonomy" id="1930060"/>
    <lineage>
        <taxon>Bacteria</taxon>
        <taxon>Bacillati</taxon>
        <taxon>Actinomycetota</taxon>
        <taxon>Actinomycetes</taxon>
        <taxon>Micrococcales</taxon>
        <taxon>Microbacteriaceae</taxon>
        <taxon>Arenivirga</taxon>
    </lineage>
</organism>
<dbReference type="Proteomes" id="UP001157160">
    <property type="component" value="Unassembled WGS sequence"/>
</dbReference>
<gene>
    <name evidence="2" type="ORF">GCM10025874_06730</name>
</gene>
<sequence length="91" mass="10124">MTRDPNARDEAELLDESLGERERREKDRAESPGSERETRAKQDDPPAYDDPAHDDIDESQVRIAPGTGGPDDVGDVEVDERDIHIPGRDAT</sequence>
<name>A0AA37XAH6_9MICO</name>
<feature type="region of interest" description="Disordered" evidence="1">
    <location>
        <begin position="1"/>
        <end position="91"/>
    </location>
</feature>
<proteinExistence type="predicted"/>
<feature type="compositionally biased region" description="Basic and acidic residues" evidence="1">
    <location>
        <begin position="1"/>
        <end position="11"/>
    </location>
</feature>
<accession>A0AA37XAH6</accession>
<feature type="compositionally biased region" description="Basic and acidic residues" evidence="1">
    <location>
        <begin position="81"/>
        <end position="91"/>
    </location>
</feature>
<evidence type="ECO:0000313" key="2">
    <source>
        <dbReference type="EMBL" id="GMA27420.1"/>
    </source>
</evidence>
<keyword evidence="3" id="KW-1185">Reference proteome</keyword>
<comment type="caution">
    <text evidence="2">The sequence shown here is derived from an EMBL/GenBank/DDBJ whole genome shotgun (WGS) entry which is preliminary data.</text>
</comment>
<dbReference type="RefSeq" id="WP_284229995.1">
    <property type="nucleotide sequence ID" value="NZ_BSUL01000001.1"/>
</dbReference>
<reference evidence="2 3" key="1">
    <citation type="journal article" date="2014" name="Int. J. Syst. Evol. Microbiol.">
        <title>Complete genome sequence of Corynebacterium casei LMG S-19264T (=DSM 44701T), isolated from a smear-ripened cheese.</title>
        <authorList>
            <consortium name="US DOE Joint Genome Institute (JGI-PGF)"/>
            <person name="Walter F."/>
            <person name="Albersmeier A."/>
            <person name="Kalinowski J."/>
            <person name="Ruckert C."/>
        </authorList>
    </citation>
    <scope>NUCLEOTIDE SEQUENCE [LARGE SCALE GENOMIC DNA]</scope>
    <source>
        <strain evidence="2 3">NBRC 112289</strain>
    </source>
</reference>
<protein>
    <submittedName>
        <fullName evidence="2">Uncharacterized protein</fullName>
    </submittedName>
</protein>